<proteinExistence type="predicted"/>
<reference evidence="1" key="1">
    <citation type="submission" date="2018-05" db="EMBL/GenBank/DDBJ databases">
        <authorList>
            <person name="Lanie J.A."/>
            <person name="Ng W.-L."/>
            <person name="Kazmierczak K.M."/>
            <person name="Andrzejewski T.M."/>
            <person name="Davidsen T.M."/>
            <person name="Wayne K.J."/>
            <person name="Tettelin H."/>
            <person name="Glass J.I."/>
            <person name="Rusch D."/>
            <person name="Podicherti R."/>
            <person name="Tsui H.-C.T."/>
            <person name="Winkler M.E."/>
        </authorList>
    </citation>
    <scope>NUCLEOTIDE SEQUENCE</scope>
</reference>
<organism evidence="1">
    <name type="scientific">marine metagenome</name>
    <dbReference type="NCBI Taxonomy" id="408172"/>
    <lineage>
        <taxon>unclassified sequences</taxon>
        <taxon>metagenomes</taxon>
        <taxon>ecological metagenomes</taxon>
    </lineage>
</organism>
<name>A0A382VGQ7_9ZZZZ</name>
<dbReference type="EMBL" id="UINC01151836">
    <property type="protein sequence ID" value="SVD45679.1"/>
    <property type="molecule type" value="Genomic_DNA"/>
</dbReference>
<evidence type="ECO:0000313" key="1">
    <source>
        <dbReference type="EMBL" id="SVD45679.1"/>
    </source>
</evidence>
<sequence>MTTGCDSHFLKASQLKDVVLFGFTPRTAHPLPDAATLAGGVAHLYRSWSSVVPLPGCFDVAVEMGNQLLESLSERLVIHQSGIPKNEPHPSHDVFLIKYLIDLVHRAFLSVVPLRPVTHWSKGTVLVDL</sequence>
<protein>
    <submittedName>
        <fullName evidence="1">Uncharacterized protein</fullName>
    </submittedName>
</protein>
<dbReference type="AlphaFoldDB" id="A0A382VGQ7"/>
<gene>
    <name evidence="1" type="ORF">METZ01_LOCUS398533</name>
</gene>
<accession>A0A382VGQ7</accession>